<protein>
    <submittedName>
        <fullName evidence="1">Uncharacterized protein</fullName>
    </submittedName>
</protein>
<dbReference type="GeneID" id="27698347"/>
<gene>
    <name evidence="1" type="ORF">Z519_05419</name>
</gene>
<dbReference type="RefSeq" id="XP_016620772.1">
    <property type="nucleotide sequence ID" value="XM_016763159.1"/>
</dbReference>
<dbReference type="HOGENOM" id="CLU_2670866_0_0_1"/>
<dbReference type="VEuPathDB" id="FungiDB:Z519_05419"/>
<name>A0A0D2HLE3_CLAB1</name>
<reference evidence="1" key="1">
    <citation type="submission" date="2015-01" db="EMBL/GenBank/DDBJ databases">
        <title>The Genome Sequence of Cladophialophora bantiana CBS 173.52.</title>
        <authorList>
            <consortium name="The Broad Institute Genomics Platform"/>
            <person name="Cuomo C."/>
            <person name="de Hoog S."/>
            <person name="Gorbushina A."/>
            <person name="Stielow B."/>
            <person name="Teixiera M."/>
            <person name="Abouelleil A."/>
            <person name="Chapman S.B."/>
            <person name="Priest M."/>
            <person name="Young S.K."/>
            <person name="Wortman J."/>
            <person name="Nusbaum C."/>
            <person name="Birren B."/>
        </authorList>
    </citation>
    <scope>NUCLEOTIDE SEQUENCE [LARGE SCALE GENOMIC DNA]</scope>
    <source>
        <strain evidence="1">CBS 173.52</strain>
    </source>
</reference>
<dbReference type="EMBL" id="KN846986">
    <property type="protein sequence ID" value="KIW94103.1"/>
    <property type="molecule type" value="Genomic_DNA"/>
</dbReference>
<organism evidence="1 2">
    <name type="scientific">Cladophialophora bantiana (strain ATCC 10958 / CBS 173.52 / CDC B-1940 / NIH 8579)</name>
    <name type="common">Xylohypha bantiana</name>
    <dbReference type="NCBI Taxonomy" id="1442370"/>
    <lineage>
        <taxon>Eukaryota</taxon>
        <taxon>Fungi</taxon>
        <taxon>Dikarya</taxon>
        <taxon>Ascomycota</taxon>
        <taxon>Pezizomycotina</taxon>
        <taxon>Eurotiomycetes</taxon>
        <taxon>Chaetothyriomycetidae</taxon>
        <taxon>Chaetothyriales</taxon>
        <taxon>Herpotrichiellaceae</taxon>
        <taxon>Cladophialophora</taxon>
    </lineage>
</organism>
<dbReference type="Proteomes" id="UP000053789">
    <property type="component" value="Unassembled WGS sequence"/>
</dbReference>
<accession>A0A0D2HLE3</accession>
<evidence type="ECO:0000313" key="1">
    <source>
        <dbReference type="EMBL" id="KIW94103.1"/>
    </source>
</evidence>
<sequence length="75" mass="8496">MFGSMRPEASERKTSEIPTYIANLNIWWYTAHLAAFRDPGHQPINLSAHQQLDKGGFEKMISLSADNMKDGSWLS</sequence>
<proteinExistence type="predicted"/>
<keyword evidence="2" id="KW-1185">Reference proteome</keyword>
<dbReference type="AlphaFoldDB" id="A0A0D2HLE3"/>
<evidence type="ECO:0000313" key="2">
    <source>
        <dbReference type="Proteomes" id="UP000053789"/>
    </source>
</evidence>